<evidence type="ECO:0000256" key="1">
    <source>
        <dbReference type="ARBA" id="ARBA00001971"/>
    </source>
</evidence>
<evidence type="ECO:0000313" key="9">
    <source>
        <dbReference type="Proteomes" id="UP001175000"/>
    </source>
</evidence>
<comment type="similarity">
    <text evidence="2 7">Belongs to the cytochrome P450 family.</text>
</comment>
<dbReference type="InterPro" id="IPR050121">
    <property type="entry name" value="Cytochrome_P450_monoxygenase"/>
</dbReference>
<dbReference type="EMBL" id="JAULSU010000006">
    <property type="protein sequence ID" value="KAK0614378.1"/>
    <property type="molecule type" value="Genomic_DNA"/>
</dbReference>
<dbReference type="Pfam" id="PF00067">
    <property type="entry name" value="p450"/>
    <property type="match status" value="1"/>
</dbReference>
<name>A0AA40BUP8_9PEZI</name>
<comment type="caution">
    <text evidence="8">The sequence shown here is derived from an EMBL/GenBank/DDBJ whole genome shotgun (WGS) entry which is preliminary data.</text>
</comment>
<keyword evidence="5 6" id="KW-0408">Iron</keyword>
<evidence type="ECO:0000256" key="6">
    <source>
        <dbReference type="PIRSR" id="PIRSR602401-1"/>
    </source>
</evidence>
<evidence type="ECO:0000256" key="2">
    <source>
        <dbReference type="ARBA" id="ARBA00010617"/>
    </source>
</evidence>
<dbReference type="InterPro" id="IPR002401">
    <property type="entry name" value="Cyt_P450_E_grp-I"/>
</dbReference>
<evidence type="ECO:0000256" key="7">
    <source>
        <dbReference type="RuleBase" id="RU000461"/>
    </source>
</evidence>
<dbReference type="PRINTS" id="PR00385">
    <property type="entry name" value="P450"/>
</dbReference>
<sequence length="515" mass="58110">MMDVLATATDGLRTWAPSWARLLFLILTAFILRTIYSITLGPLSRYPGPWYARSSDMVYRFLTASGNLLPWLQAQHDKYGPVVRVGPDRLSYIDPQAWKDIYTARGPKANPKDPGMYTEMDISGHPSILTEPSDTEHARVRHIFSHAFSPKALKAQEPLFTKYVDQLVHNISTSSSSIFDAVRLYNFTTFDIMADLTFGESLGMLQTSKYTTWVSNIFSSLRLLALSTLWRESPLLNSIYTALEPPFVHRESTAHHQHSVDRVNRRLQQPVDRPDGNVDIWTRVLSQPDGRGLTPEQMHSNAAIFMMAGTETTATLLSGVTYHLLRNPDKLGRLAEEIRGAFPSDTKENFTLEALQKLKYLSAVLNEGLRLYPPVPSPLWRVAPREGNEICGDYVPEGTRVAVTAYAASRSDVNFRDAEEFVPERWLGEEDKYASDKREVVQPFSVGARNCLGQSLAWHEMRLILAKVVWNFDMELVEGSERWDEQKCFVLWSKGPLLVKMVPRLEGAVTAGTAA</sequence>
<keyword evidence="3 6" id="KW-0349">Heme</keyword>
<dbReference type="PROSITE" id="PS00086">
    <property type="entry name" value="CYTOCHROME_P450"/>
    <property type="match status" value="1"/>
</dbReference>
<dbReference type="InterPro" id="IPR017972">
    <property type="entry name" value="Cyt_P450_CS"/>
</dbReference>
<dbReference type="CDD" id="cd11058">
    <property type="entry name" value="CYP60B-like"/>
    <property type="match status" value="1"/>
</dbReference>
<dbReference type="Gene3D" id="1.10.630.10">
    <property type="entry name" value="Cytochrome P450"/>
    <property type="match status" value="1"/>
</dbReference>
<comment type="cofactor">
    <cofactor evidence="1 6">
        <name>heme</name>
        <dbReference type="ChEBI" id="CHEBI:30413"/>
    </cofactor>
</comment>
<dbReference type="SUPFAM" id="SSF48264">
    <property type="entry name" value="Cytochrome P450"/>
    <property type="match status" value="1"/>
</dbReference>
<dbReference type="InterPro" id="IPR036396">
    <property type="entry name" value="Cyt_P450_sf"/>
</dbReference>
<dbReference type="GO" id="GO:0004497">
    <property type="term" value="F:monooxygenase activity"/>
    <property type="evidence" value="ECO:0007669"/>
    <property type="project" value="UniProtKB-KW"/>
</dbReference>
<proteinExistence type="inferred from homology"/>
<evidence type="ECO:0000256" key="4">
    <source>
        <dbReference type="ARBA" id="ARBA00022723"/>
    </source>
</evidence>
<gene>
    <name evidence="8" type="ORF">B0T14DRAFT_570317</name>
</gene>
<feature type="binding site" description="axial binding residue" evidence="6">
    <location>
        <position position="451"/>
    </location>
    <ligand>
        <name>heme</name>
        <dbReference type="ChEBI" id="CHEBI:30413"/>
    </ligand>
    <ligandPart>
        <name>Fe</name>
        <dbReference type="ChEBI" id="CHEBI:18248"/>
    </ligandPart>
</feature>
<evidence type="ECO:0000313" key="8">
    <source>
        <dbReference type="EMBL" id="KAK0614378.1"/>
    </source>
</evidence>
<accession>A0AA40BUP8</accession>
<dbReference type="GO" id="GO:0016705">
    <property type="term" value="F:oxidoreductase activity, acting on paired donors, with incorporation or reduction of molecular oxygen"/>
    <property type="evidence" value="ECO:0007669"/>
    <property type="project" value="InterPro"/>
</dbReference>
<dbReference type="PANTHER" id="PTHR24305">
    <property type="entry name" value="CYTOCHROME P450"/>
    <property type="match status" value="1"/>
</dbReference>
<keyword evidence="7" id="KW-0560">Oxidoreductase</keyword>
<dbReference type="GO" id="GO:0005506">
    <property type="term" value="F:iron ion binding"/>
    <property type="evidence" value="ECO:0007669"/>
    <property type="project" value="InterPro"/>
</dbReference>
<dbReference type="AlphaFoldDB" id="A0AA40BUP8"/>
<dbReference type="GO" id="GO:0020037">
    <property type="term" value="F:heme binding"/>
    <property type="evidence" value="ECO:0007669"/>
    <property type="project" value="InterPro"/>
</dbReference>
<organism evidence="8 9">
    <name type="scientific">Immersiella caudata</name>
    <dbReference type="NCBI Taxonomy" id="314043"/>
    <lineage>
        <taxon>Eukaryota</taxon>
        <taxon>Fungi</taxon>
        <taxon>Dikarya</taxon>
        <taxon>Ascomycota</taxon>
        <taxon>Pezizomycotina</taxon>
        <taxon>Sordariomycetes</taxon>
        <taxon>Sordariomycetidae</taxon>
        <taxon>Sordariales</taxon>
        <taxon>Lasiosphaeriaceae</taxon>
        <taxon>Immersiella</taxon>
    </lineage>
</organism>
<dbReference type="PANTHER" id="PTHR24305:SF210">
    <property type="entry name" value="CYTOCHROME P450 MONOOXYGENASE ASQL-RELATED"/>
    <property type="match status" value="1"/>
</dbReference>
<keyword evidence="7 8" id="KW-0503">Monooxygenase</keyword>
<evidence type="ECO:0000256" key="5">
    <source>
        <dbReference type="ARBA" id="ARBA00023004"/>
    </source>
</evidence>
<dbReference type="InterPro" id="IPR001128">
    <property type="entry name" value="Cyt_P450"/>
</dbReference>
<keyword evidence="4 6" id="KW-0479">Metal-binding</keyword>
<reference evidence="8" key="1">
    <citation type="submission" date="2023-06" db="EMBL/GenBank/DDBJ databases">
        <title>Genome-scale phylogeny and comparative genomics of the fungal order Sordariales.</title>
        <authorList>
            <consortium name="Lawrence Berkeley National Laboratory"/>
            <person name="Hensen N."/>
            <person name="Bonometti L."/>
            <person name="Westerberg I."/>
            <person name="Brannstrom I.O."/>
            <person name="Guillou S."/>
            <person name="Cros-Aarteil S."/>
            <person name="Calhoun S."/>
            <person name="Haridas S."/>
            <person name="Kuo A."/>
            <person name="Mondo S."/>
            <person name="Pangilinan J."/>
            <person name="Riley R."/>
            <person name="Labutti K."/>
            <person name="Andreopoulos B."/>
            <person name="Lipzen A."/>
            <person name="Chen C."/>
            <person name="Yanf M."/>
            <person name="Daum C."/>
            <person name="Ng V."/>
            <person name="Clum A."/>
            <person name="Steindorff A."/>
            <person name="Ohm R."/>
            <person name="Martin F."/>
            <person name="Silar P."/>
            <person name="Natvig D."/>
            <person name="Lalanne C."/>
            <person name="Gautier V."/>
            <person name="Ament-Velasquez S.L."/>
            <person name="Kruys A."/>
            <person name="Hutchinson M.I."/>
            <person name="Powell A.J."/>
            <person name="Barry K."/>
            <person name="Miller A.N."/>
            <person name="Grigoriev I.V."/>
            <person name="Debuchy R."/>
            <person name="Gladieux P."/>
            <person name="Thoren M.H."/>
            <person name="Johannesson H."/>
        </authorList>
    </citation>
    <scope>NUCLEOTIDE SEQUENCE</scope>
    <source>
        <strain evidence="8">CBS 606.72</strain>
    </source>
</reference>
<dbReference type="PRINTS" id="PR00463">
    <property type="entry name" value="EP450I"/>
</dbReference>
<evidence type="ECO:0000256" key="3">
    <source>
        <dbReference type="ARBA" id="ARBA00022617"/>
    </source>
</evidence>
<keyword evidence="9" id="KW-1185">Reference proteome</keyword>
<dbReference type="Proteomes" id="UP001175000">
    <property type="component" value="Unassembled WGS sequence"/>
</dbReference>
<protein>
    <submittedName>
        <fullName evidence="8">Toxin biosynthesis cytochrome P450 monooxygenase</fullName>
    </submittedName>
</protein>